<sequence>MWANDDLTRRAVEIIRRLPAEVEYARFMPIKLEGNGTSWVPRQHNCHANVATVVNWYEGLKHVFGYLVLSPQMTGLPHWIVMAHSLVEPPEGGLLEVTPEADTEGVPFIRHEGDAALHEEFRKAVKVFVRPAAIG</sequence>
<protein>
    <submittedName>
        <fullName evidence="1">Uncharacterized protein</fullName>
    </submittedName>
</protein>
<dbReference type="RefSeq" id="WP_166342320.1">
    <property type="nucleotide sequence ID" value="NZ_CP088280.1"/>
</dbReference>
<reference evidence="2 3" key="3">
    <citation type="journal article" date="2022" name="Int. J. Syst. Evol. Microbiol.">
        <title>Strains of Bradyrhizobium barranii sp. nov. associated with legumes native to Canada are symbionts of soybeans and belong to different subspecies (subsp. barranii subsp. nov. and subsp. apii subsp. nov.) and symbiovars (sv. glycinearum and sv. septentrionale).</title>
        <authorList>
            <person name="Bromfield E.S.P."/>
            <person name="Cloutier S."/>
            <person name="Wasai-Hara S."/>
            <person name="Minamisawa K."/>
        </authorList>
    </citation>
    <scope>NUCLEOTIDE SEQUENCE [LARGE SCALE GENOMIC DNA]</scope>
    <source>
        <strain evidence="2 3">323S2</strain>
    </source>
</reference>
<evidence type="ECO:0000313" key="1">
    <source>
        <dbReference type="EMBL" id="NYY96047.1"/>
    </source>
</evidence>
<accession>A0A7Z0TVW8</accession>
<dbReference type="Proteomes" id="UP000564836">
    <property type="component" value="Chromosome"/>
</dbReference>
<dbReference type="EMBL" id="CP088280">
    <property type="protein sequence ID" value="UGX97164.1"/>
    <property type="molecule type" value="Genomic_DNA"/>
</dbReference>
<dbReference type="AlphaFoldDB" id="A0A7Z0TVW8"/>
<organism evidence="1">
    <name type="scientific">Bradyrhizobium barranii subsp. barranii</name>
    <dbReference type="NCBI Taxonomy" id="2823807"/>
    <lineage>
        <taxon>Bacteria</taxon>
        <taxon>Pseudomonadati</taxon>
        <taxon>Pseudomonadota</taxon>
        <taxon>Alphaproteobacteria</taxon>
        <taxon>Hyphomicrobiales</taxon>
        <taxon>Nitrobacteraceae</taxon>
        <taxon>Bradyrhizobium</taxon>
        <taxon>Bradyrhizobium barranii</taxon>
    </lineage>
</organism>
<proteinExistence type="predicted"/>
<reference evidence="1" key="2">
    <citation type="submission" date="2020-06" db="EMBL/GenBank/DDBJ databases">
        <title>Whole Genome Sequence of Bradyrhizobium sp. Strain 323S2.</title>
        <authorList>
            <person name="Bromfield E.S.P."/>
        </authorList>
    </citation>
    <scope>NUCLEOTIDE SEQUENCE [LARGE SCALE GENOMIC DNA]</scope>
    <source>
        <strain evidence="1">323S2</strain>
    </source>
</reference>
<dbReference type="EMBL" id="JACBFH010000001">
    <property type="protein sequence ID" value="NYY96047.1"/>
    <property type="molecule type" value="Genomic_DNA"/>
</dbReference>
<name>A0A7Z0TVW8_9BRAD</name>
<reference evidence="2 3" key="1">
    <citation type="journal article" date="2017" name="Syst. Appl. Microbiol.">
        <title>Soybeans inoculated with root zone soils of Canadian native legumes harbour diverse and novel Bradyrhizobium spp. that possess agricultural potential.</title>
        <authorList>
            <person name="Bromfield E.S.P."/>
            <person name="Cloutier S."/>
            <person name="Tambong J.T."/>
            <person name="Tran Thi T.V."/>
        </authorList>
    </citation>
    <scope>NUCLEOTIDE SEQUENCE [LARGE SCALE GENOMIC DNA]</scope>
    <source>
        <strain evidence="2 3">323S2</strain>
    </source>
</reference>
<gene>
    <name evidence="2" type="ORF">G6321_00019350</name>
    <name evidence="1" type="ORF">G6321_48850</name>
</gene>
<evidence type="ECO:0000313" key="3">
    <source>
        <dbReference type="Proteomes" id="UP000564836"/>
    </source>
</evidence>
<evidence type="ECO:0000313" key="2">
    <source>
        <dbReference type="EMBL" id="UGX97164.1"/>
    </source>
</evidence>